<dbReference type="EMBL" id="MT141613">
    <property type="protein sequence ID" value="QJA68389.1"/>
    <property type="molecule type" value="Genomic_DNA"/>
</dbReference>
<evidence type="ECO:0000313" key="1">
    <source>
        <dbReference type="EMBL" id="QJA68389.1"/>
    </source>
</evidence>
<reference evidence="1" key="1">
    <citation type="submission" date="2020-03" db="EMBL/GenBank/DDBJ databases">
        <title>The deep terrestrial virosphere.</title>
        <authorList>
            <person name="Holmfeldt K."/>
            <person name="Nilsson E."/>
            <person name="Simone D."/>
            <person name="Lopez-Fernandez M."/>
            <person name="Wu X."/>
            <person name="de Brujin I."/>
            <person name="Lundin D."/>
            <person name="Andersson A."/>
            <person name="Bertilsson S."/>
            <person name="Dopson M."/>
        </authorList>
    </citation>
    <scope>NUCLEOTIDE SEQUENCE</scope>
    <source>
        <strain evidence="1">MM415A06895</strain>
    </source>
</reference>
<gene>
    <name evidence="1" type="ORF">MM415A06895_0001</name>
</gene>
<organism evidence="1">
    <name type="scientific">viral metagenome</name>
    <dbReference type="NCBI Taxonomy" id="1070528"/>
    <lineage>
        <taxon>unclassified sequences</taxon>
        <taxon>metagenomes</taxon>
        <taxon>organismal metagenomes</taxon>
    </lineage>
</organism>
<protein>
    <submittedName>
        <fullName evidence="1">Uncharacterized protein</fullName>
    </submittedName>
</protein>
<proteinExistence type="predicted"/>
<sequence>MKCEIELPDGKVCTGCPCQVFLPPMPREYCSYGCALLHVKLKTGGEYDNYAKKHKNCPALK</sequence>
<dbReference type="AlphaFoldDB" id="A0A6M3JDX1"/>
<accession>A0A6M3JDX1</accession>
<name>A0A6M3JDX1_9ZZZZ</name>